<evidence type="ECO:0000256" key="5">
    <source>
        <dbReference type="ARBA" id="ARBA00023136"/>
    </source>
</evidence>
<evidence type="ECO:0000256" key="6">
    <source>
        <dbReference type="SAM" id="Phobius"/>
    </source>
</evidence>
<evidence type="ECO:0000259" key="7">
    <source>
        <dbReference type="Pfam" id="PF01490"/>
    </source>
</evidence>
<protein>
    <recommendedName>
        <fullName evidence="7">Amino acid transporter transmembrane domain-containing protein</fullName>
    </recommendedName>
</protein>
<feature type="transmembrane region" description="Helical" evidence="6">
    <location>
        <begin position="258"/>
        <end position="276"/>
    </location>
</feature>
<comment type="similarity">
    <text evidence="2">Belongs to the amino acid/polyamine transporter 2 family.</text>
</comment>
<dbReference type="InterPro" id="IPR013057">
    <property type="entry name" value="AA_transpt_TM"/>
</dbReference>
<evidence type="ECO:0000313" key="9">
    <source>
        <dbReference type="Proteomes" id="UP000094112"/>
    </source>
</evidence>
<evidence type="ECO:0000256" key="1">
    <source>
        <dbReference type="ARBA" id="ARBA00004128"/>
    </source>
</evidence>
<name>A0A1E3P0T6_WICAA</name>
<dbReference type="EMBL" id="KV454211">
    <property type="protein sequence ID" value="ODQ59089.1"/>
    <property type="molecule type" value="Genomic_DNA"/>
</dbReference>
<dbReference type="GO" id="GO:0061459">
    <property type="term" value="F:L-arginine transmembrane transporter activity"/>
    <property type="evidence" value="ECO:0007669"/>
    <property type="project" value="TreeGrafter"/>
</dbReference>
<feature type="transmembrane region" description="Helical" evidence="6">
    <location>
        <begin position="66"/>
        <end position="99"/>
    </location>
</feature>
<dbReference type="GO" id="GO:0005886">
    <property type="term" value="C:plasma membrane"/>
    <property type="evidence" value="ECO:0007669"/>
    <property type="project" value="EnsemblFungi"/>
</dbReference>
<gene>
    <name evidence="8" type="ORF">WICANDRAFT_31549</name>
</gene>
<feature type="transmembrane region" description="Helical" evidence="6">
    <location>
        <begin position="111"/>
        <end position="130"/>
    </location>
</feature>
<dbReference type="Proteomes" id="UP000094112">
    <property type="component" value="Unassembled WGS sequence"/>
</dbReference>
<evidence type="ECO:0000313" key="8">
    <source>
        <dbReference type="EMBL" id="ODQ59089.1"/>
    </source>
</evidence>
<keyword evidence="4 6" id="KW-1133">Transmembrane helix</keyword>
<dbReference type="GeneID" id="30199093"/>
<keyword evidence="5 6" id="KW-0472">Membrane</keyword>
<accession>A0A1E3P0T6</accession>
<dbReference type="STRING" id="683960.A0A1E3P0T6"/>
<feature type="domain" description="Amino acid transporter transmembrane" evidence="7">
    <location>
        <begin position="2"/>
        <end position="404"/>
    </location>
</feature>
<evidence type="ECO:0000256" key="4">
    <source>
        <dbReference type="ARBA" id="ARBA00022989"/>
    </source>
</evidence>
<dbReference type="GO" id="GO:0005313">
    <property type="term" value="F:L-glutamate transmembrane transporter activity"/>
    <property type="evidence" value="ECO:0007669"/>
    <property type="project" value="TreeGrafter"/>
</dbReference>
<dbReference type="GO" id="GO:0005302">
    <property type="term" value="F:L-tyrosine transmembrane transporter activity"/>
    <property type="evidence" value="ECO:0007669"/>
    <property type="project" value="TreeGrafter"/>
</dbReference>
<feature type="transmembrane region" description="Helical" evidence="6">
    <location>
        <begin position="173"/>
        <end position="193"/>
    </location>
</feature>
<dbReference type="GO" id="GO:0000329">
    <property type="term" value="C:fungal-type vacuole membrane"/>
    <property type="evidence" value="ECO:0007669"/>
    <property type="project" value="TreeGrafter"/>
</dbReference>
<feature type="transmembrane region" description="Helical" evidence="6">
    <location>
        <begin position="7"/>
        <end position="27"/>
    </location>
</feature>
<evidence type="ECO:0000256" key="3">
    <source>
        <dbReference type="ARBA" id="ARBA00022692"/>
    </source>
</evidence>
<keyword evidence="3 6" id="KW-0812">Transmembrane</keyword>
<dbReference type="Pfam" id="PF01490">
    <property type="entry name" value="Aa_trans"/>
    <property type="match status" value="1"/>
</dbReference>
<dbReference type="RefSeq" id="XP_019038296.1">
    <property type="nucleotide sequence ID" value="XM_019181847.1"/>
</dbReference>
<reference evidence="8 9" key="1">
    <citation type="journal article" date="2016" name="Proc. Natl. Acad. Sci. U.S.A.">
        <title>Comparative genomics of biotechnologically important yeasts.</title>
        <authorList>
            <person name="Riley R."/>
            <person name="Haridas S."/>
            <person name="Wolfe K.H."/>
            <person name="Lopes M.R."/>
            <person name="Hittinger C.T."/>
            <person name="Goeker M."/>
            <person name="Salamov A.A."/>
            <person name="Wisecaver J.H."/>
            <person name="Long T.M."/>
            <person name="Calvey C.H."/>
            <person name="Aerts A.L."/>
            <person name="Barry K.W."/>
            <person name="Choi C."/>
            <person name="Clum A."/>
            <person name="Coughlan A.Y."/>
            <person name="Deshpande S."/>
            <person name="Douglass A.P."/>
            <person name="Hanson S.J."/>
            <person name="Klenk H.-P."/>
            <person name="LaButti K.M."/>
            <person name="Lapidus A."/>
            <person name="Lindquist E.A."/>
            <person name="Lipzen A.M."/>
            <person name="Meier-Kolthoff J.P."/>
            <person name="Ohm R.A."/>
            <person name="Otillar R.P."/>
            <person name="Pangilinan J.L."/>
            <person name="Peng Y."/>
            <person name="Rokas A."/>
            <person name="Rosa C.A."/>
            <person name="Scheuner C."/>
            <person name="Sibirny A.A."/>
            <person name="Slot J.C."/>
            <person name="Stielow J.B."/>
            <person name="Sun H."/>
            <person name="Kurtzman C.P."/>
            <person name="Blackwell M."/>
            <person name="Grigoriev I.V."/>
            <person name="Jeffries T.W."/>
        </authorList>
    </citation>
    <scope>NUCLEOTIDE SEQUENCE [LARGE SCALE GENOMIC DNA]</scope>
    <source>
        <strain evidence="9">ATCC 58044 / CBS 1984 / NCYC 433 / NRRL Y-366-8</strain>
    </source>
</reference>
<evidence type="ECO:0000256" key="2">
    <source>
        <dbReference type="ARBA" id="ARBA00008066"/>
    </source>
</evidence>
<comment type="subcellular location">
    <subcellularLocation>
        <location evidence="1">Vacuole membrane</location>
        <topology evidence="1">Multi-pass membrane protein</topology>
    </subcellularLocation>
</comment>
<feature type="transmembrane region" description="Helical" evidence="6">
    <location>
        <begin position="385"/>
        <end position="405"/>
    </location>
</feature>
<dbReference type="OrthoDB" id="438545at2759"/>
<feature type="transmembrane region" description="Helical" evidence="6">
    <location>
        <begin position="327"/>
        <end position="345"/>
    </location>
</feature>
<dbReference type="PANTHER" id="PTHR22950">
    <property type="entry name" value="AMINO ACID TRANSPORTER"/>
    <property type="match status" value="1"/>
</dbReference>
<feature type="transmembrane region" description="Helical" evidence="6">
    <location>
        <begin position="214"/>
        <end position="238"/>
    </location>
</feature>
<feature type="transmembrane region" description="Helical" evidence="6">
    <location>
        <begin position="142"/>
        <end position="161"/>
    </location>
</feature>
<feature type="transmembrane region" description="Helical" evidence="6">
    <location>
        <begin position="351"/>
        <end position="373"/>
    </location>
</feature>
<feature type="transmembrane region" description="Helical" evidence="6">
    <location>
        <begin position="33"/>
        <end position="54"/>
    </location>
</feature>
<dbReference type="GO" id="GO:0005290">
    <property type="term" value="F:L-histidine transmembrane transporter activity"/>
    <property type="evidence" value="ECO:0007669"/>
    <property type="project" value="TreeGrafter"/>
</dbReference>
<organism evidence="8 9">
    <name type="scientific">Wickerhamomyces anomalus (strain ATCC 58044 / CBS 1984 / NCYC 433 / NRRL Y-366-8)</name>
    <name type="common">Yeast</name>
    <name type="synonym">Hansenula anomala</name>
    <dbReference type="NCBI Taxonomy" id="683960"/>
    <lineage>
        <taxon>Eukaryota</taxon>
        <taxon>Fungi</taxon>
        <taxon>Dikarya</taxon>
        <taxon>Ascomycota</taxon>
        <taxon>Saccharomycotina</taxon>
        <taxon>Saccharomycetes</taxon>
        <taxon>Phaffomycetales</taxon>
        <taxon>Wickerhamomycetaceae</taxon>
        <taxon>Wickerhamomyces</taxon>
    </lineage>
</organism>
<sequence length="408" mass="44114">MASVQSSVINLTKTIIGAGLLAIPFAFKADGIVLGISLILIAGIASSYGLYIVGKVSAKVPGDTSYFALCAITYPKLTLLFDFSIAIQCFGVALSYLVLIGDLVPSLIGDVISRNQAILFSLVIIIPLVSFRKLDSLKIGSLIGLLAIGYLTVLVISHSIWDDWSKTQGHVKIVEIGSISDILSTFSIIIFAFTAAQNICSIINEINDKSRLNFVIGAANIIASVLFISVGIAGYLQFGDNVKGNVILEYKSKLLSSKVGKFALVLMVTLSYPLMFHPCRLSLNNMVHWIELEVQKEQSPINESTALLNDEEHNSNNQIVPFSTNRFVVITVLLTLATYGLALSITSFELVLSLVGATGSTLICFILPGLFGYKLFDDKDFNKSASLTLTIFGLVVMITSVFATLRYN</sequence>
<proteinExistence type="inferred from homology"/>
<dbReference type="PANTHER" id="PTHR22950:SF224">
    <property type="entry name" value="VACUOLAR AMINO ACID TRANSPORTER 7"/>
    <property type="match status" value="1"/>
</dbReference>
<dbReference type="GO" id="GO:0015189">
    <property type="term" value="F:L-lysine transmembrane transporter activity"/>
    <property type="evidence" value="ECO:0007669"/>
    <property type="project" value="TreeGrafter"/>
</dbReference>
<keyword evidence="9" id="KW-1185">Reference proteome</keyword>
<dbReference type="AlphaFoldDB" id="A0A1E3P0T6"/>
<dbReference type="GO" id="GO:0015194">
    <property type="term" value="F:L-serine transmembrane transporter activity"/>
    <property type="evidence" value="ECO:0007669"/>
    <property type="project" value="TreeGrafter"/>
</dbReference>
<dbReference type="GO" id="GO:0043937">
    <property type="term" value="P:regulation of sporulation"/>
    <property type="evidence" value="ECO:0007669"/>
    <property type="project" value="EnsemblFungi"/>
</dbReference>